<reference evidence="2 3" key="1">
    <citation type="submission" date="2020-04" db="EMBL/GenBank/DDBJ databases">
        <title>Plant Genome Project.</title>
        <authorList>
            <person name="Zhang R.-G."/>
        </authorList>
    </citation>
    <scope>NUCLEOTIDE SEQUENCE [LARGE SCALE GENOMIC DNA]</scope>
    <source>
        <strain evidence="2">YNK0</strain>
        <tissue evidence="2">Leaf</tissue>
    </source>
</reference>
<feature type="compositionally biased region" description="Basic and acidic residues" evidence="1">
    <location>
        <begin position="265"/>
        <end position="298"/>
    </location>
</feature>
<feature type="region of interest" description="Disordered" evidence="1">
    <location>
        <begin position="24"/>
        <end position="103"/>
    </location>
</feature>
<feature type="compositionally biased region" description="Basic and acidic residues" evidence="1">
    <location>
        <begin position="211"/>
        <end position="248"/>
    </location>
</feature>
<feature type="compositionally biased region" description="Basic and acidic residues" evidence="1">
    <location>
        <begin position="86"/>
        <end position="96"/>
    </location>
</feature>
<proteinExistence type="predicted"/>
<dbReference type="Proteomes" id="UP000655225">
    <property type="component" value="Unassembled WGS sequence"/>
</dbReference>
<dbReference type="OMA" id="NQECVAS"/>
<evidence type="ECO:0000313" key="3">
    <source>
        <dbReference type="Proteomes" id="UP000655225"/>
    </source>
</evidence>
<feature type="region of interest" description="Disordered" evidence="1">
    <location>
        <begin position="178"/>
        <end position="335"/>
    </location>
</feature>
<evidence type="ECO:0000256" key="1">
    <source>
        <dbReference type="SAM" id="MobiDB-lite"/>
    </source>
</evidence>
<name>A0A835D220_TETSI</name>
<protein>
    <submittedName>
        <fullName evidence="2">Uncharacterized protein</fullName>
    </submittedName>
</protein>
<gene>
    <name evidence="2" type="ORF">HHK36_026241</name>
</gene>
<feature type="compositionally biased region" description="Basic and acidic residues" evidence="1">
    <location>
        <begin position="178"/>
        <end position="193"/>
    </location>
</feature>
<sequence length="371" mass="40591">MAASILPKDSNFVWFTQVEKKVNEETKTVEQEGVPQSKENGGIGEEEKPQQQSQVTEEVDKKSKELEPKESVDGEIATNEGTSADKVGESLKEEQTSKNQECVASGSLGKVVSTNQEVHIVPKEDAGDSSLPAIVKEASLEDGKKKECGADVEEGLLKEVASEVGKVEEVREEKKLKIEEEGEEKKAKIDEPTQPKTDNIEDISGSGSAKEVTEKSFEGEKASRDVEVVTEEKKEDIKDSDVERKGDDVNSTTTTTITFVNEPTGEPKKSELEAKAEETVQARGDQLEKAKEVEEIVKSDVTSLESSKDSDDSKTSGDPSKQEIPAKPTQKQSNNFILKVKHSIVKVKKAIIRKSPNSKALSFEAKKDIEV</sequence>
<dbReference type="PANTHER" id="PTHR37729:SF1">
    <property type="entry name" value="NEUROFILAMENT PROTEIN-LIKE PROTEIN"/>
    <property type="match status" value="1"/>
</dbReference>
<feature type="compositionally biased region" description="Basic and acidic residues" evidence="1">
    <location>
        <begin position="306"/>
        <end position="315"/>
    </location>
</feature>
<keyword evidence="3" id="KW-1185">Reference proteome</keyword>
<evidence type="ECO:0000313" key="2">
    <source>
        <dbReference type="EMBL" id="KAF8387588.1"/>
    </source>
</evidence>
<comment type="caution">
    <text evidence="2">The sequence shown here is derived from an EMBL/GenBank/DDBJ whole genome shotgun (WGS) entry which is preliminary data.</text>
</comment>
<dbReference type="AlphaFoldDB" id="A0A835D220"/>
<accession>A0A835D220</accession>
<dbReference type="PANTHER" id="PTHR37729">
    <property type="entry name" value="NEUROFILAMENT PROTEIN-LIKE PROTEIN"/>
    <property type="match status" value="1"/>
</dbReference>
<feature type="compositionally biased region" description="Basic and acidic residues" evidence="1">
    <location>
        <begin position="58"/>
        <end position="72"/>
    </location>
</feature>
<dbReference type="OrthoDB" id="1304274at2759"/>
<dbReference type="EMBL" id="JABCRI010000020">
    <property type="protein sequence ID" value="KAF8387588.1"/>
    <property type="molecule type" value="Genomic_DNA"/>
</dbReference>
<organism evidence="2 3">
    <name type="scientific">Tetracentron sinense</name>
    <name type="common">Spur-leaf</name>
    <dbReference type="NCBI Taxonomy" id="13715"/>
    <lineage>
        <taxon>Eukaryota</taxon>
        <taxon>Viridiplantae</taxon>
        <taxon>Streptophyta</taxon>
        <taxon>Embryophyta</taxon>
        <taxon>Tracheophyta</taxon>
        <taxon>Spermatophyta</taxon>
        <taxon>Magnoliopsida</taxon>
        <taxon>Trochodendrales</taxon>
        <taxon>Trochodendraceae</taxon>
        <taxon>Tetracentron</taxon>
    </lineage>
</organism>